<dbReference type="InterPro" id="IPR019927">
    <property type="entry name" value="Ribosomal_uL3_bac/org-type"/>
</dbReference>
<evidence type="ECO:0000256" key="5">
    <source>
        <dbReference type="SAM" id="MobiDB-lite"/>
    </source>
</evidence>
<evidence type="ECO:0000256" key="1">
    <source>
        <dbReference type="ARBA" id="ARBA00006540"/>
    </source>
</evidence>
<reference evidence="6" key="1">
    <citation type="submission" date="2023-12" db="EMBL/GenBank/DDBJ databases">
        <title>Genome assembly of Anisodus tanguticus.</title>
        <authorList>
            <person name="Wang Y.-J."/>
        </authorList>
    </citation>
    <scope>NUCLEOTIDE SEQUENCE</scope>
    <source>
        <strain evidence="6">KB-2021</strain>
        <tissue evidence="6">Leaf</tissue>
    </source>
</reference>
<feature type="compositionally biased region" description="Basic residues" evidence="5">
    <location>
        <begin position="154"/>
        <end position="165"/>
    </location>
</feature>
<keyword evidence="3" id="KW-0687">Ribonucleoprotein</keyword>
<evidence type="ECO:0000313" key="7">
    <source>
        <dbReference type="Proteomes" id="UP001291623"/>
    </source>
</evidence>
<dbReference type="Pfam" id="PF00297">
    <property type="entry name" value="Ribosomal_L3"/>
    <property type="match status" value="1"/>
</dbReference>
<dbReference type="GO" id="GO:0006412">
    <property type="term" value="P:translation"/>
    <property type="evidence" value="ECO:0007669"/>
    <property type="project" value="InterPro"/>
</dbReference>
<dbReference type="Gene3D" id="2.40.30.10">
    <property type="entry name" value="Translation factors"/>
    <property type="match status" value="1"/>
</dbReference>
<evidence type="ECO:0000313" key="6">
    <source>
        <dbReference type="EMBL" id="KAK4336931.1"/>
    </source>
</evidence>
<keyword evidence="7" id="KW-1185">Reference proteome</keyword>
<dbReference type="PANTHER" id="PTHR11229:SF8">
    <property type="entry name" value="LARGE RIBOSOMAL SUBUNIT PROTEIN UL3M"/>
    <property type="match status" value="1"/>
</dbReference>
<evidence type="ECO:0000256" key="2">
    <source>
        <dbReference type="ARBA" id="ARBA00022980"/>
    </source>
</evidence>
<dbReference type="InterPro" id="IPR009000">
    <property type="entry name" value="Transl_B-barrel_sf"/>
</dbReference>
<gene>
    <name evidence="6" type="ORF">RND71_043973</name>
</gene>
<comment type="caution">
    <text evidence="6">The sequence shown here is derived from an EMBL/GenBank/DDBJ whole genome shotgun (WGS) entry which is preliminary data.</text>
</comment>
<evidence type="ECO:0000256" key="4">
    <source>
        <dbReference type="ARBA" id="ARBA00035209"/>
    </source>
</evidence>
<dbReference type="InterPro" id="IPR000597">
    <property type="entry name" value="Ribosomal_uL3"/>
</dbReference>
<sequence>MAGHGASVIGDKMIIFGGVIPAWLKSGKKITTTLLQVNDNHVINCQDIEETRINTIFQNRWRTHNLATIVVGAESGDVTKYTSEYCGLFSKAGVQPKQKLSKFVITEDAMLPPGTPLNAMHFQIGQHVDVFGKTIDYGFEGVVTRWGFKGDGRKHHGATKFHRRPGSIGQSRKSGGPMKGRKMAGHMGSERTTMRALKILRINTKNNLIFVQGQSVPGPIGSWCYIFDTLRETK</sequence>
<organism evidence="6 7">
    <name type="scientific">Anisodus tanguticus</name>
    <dbReference type="NCBI Taxonomy" id="243964"/>
    <lineage>
        <taxon>Eukaryota</taxon>
        <taxon>Viridiplantae</taxon>
        <taxon>Streptophyta</taxon>
        <taxon>Embryophyta</taxon>
        <taxon>Tracheophyta</taxon>
        <taxon>Spermatophyta</taxon>
        <taxon>Magnoliopsida</taxon>
        <taxon>eudicotyledons</taxon>
        <taxon>Gunneridae</taxon>
        <taxon>Pentapetalae</taxon>
        <taxon>asterids</taxon>
        <taxon>lamiids</taxon>
        <taxon>Solanales</taxon>
        <taxon>Solanaceae</taxon>
        <taxon>Solanoideae</taxon>
        <taxon>Hyoscyameae</taxon>
        <taxon>Anisodus</taxon>
    </lineage>
</organism>
<keyword evidence="2" id="KW-0689">Ribosomal protein</keyword>
<feature type="region of interest" description="Disordered" evidence="5">
    <location>
        <begin position="154"/>
        <end position="188"/>
    </location>
</feature>
<dbReference type="SUPFAM" id="SSF50447">
    <property type="entry name" value="Translation proteins"/>
    <property type="match status" value="1"/>
</dbReference>
<evidence type="ECO:0000256" key="3">
    <source>
        <dbReference type="ARBA" id="ARBA00023274"/>
    </source>
</evidence>
<proteinExistence type="inferred from homology"/>
<dbReference type="PANTHER" id="PTHR11229">
    <property type="entry name" value="50S RIBOSOMAL PROTEIN L3"/>
    <property type="match status" value="1"/>
</dbReference>
<accession>A0AAE1QPD3</accession>
<dbReference type="EMBL" id="JAVYJV010000074">
    <property type="protein sequence ID" value="KAK4336931.1"/>
    <property type="molecule type" value="Genomic_DNA"/>
</dbReference>
<dbReference type="AlphaFoldDB" id="A0AAE1QPD3"/>
<protein>
    <recommendedName>
        <fullName evidence="4">Large ribosomal subunit protein uL3m</fullName>
    </recommendedName>
</protein>
<name>A0AAE1QPD3_9SOLA</name>
<dbReference type="GO" id="GO:0005762">
    <property type="term" value="C:mitochondrial large ribosomal subunit"/>
    <property type="evidence" value="ECO:0007669"/>
    <property type="project" value="TreeGrafter"/>
</dbReference>
<dbReference type="GO" id="GO:0003735">
    <property type="term" value="F:structural constituent of ribosome"/>
    <property type="evidence" value="ECO:0007669"/>
    <property type="project" value="InterPro"/>
</dbReference>
<dbReference type="Proteomes" id="UP001291623">
    <property type="component" value="Unassembled WGS sequence"/>
</dbReference>
<dbReference type="FunFam" id="2.40.30.10:FF:000004">
    <property type="entry name" value="50S ribosomal protein L3"/>
    <property type="match status" value="1"/>
</dbReference>
<comment type="similarity">
    <text evidence="1">Belongs to the universal ribosomal protein uL3 family.</text>
</comment>